<organism evidence="1">
    <name type="scientific">Anguilla anguilla</name>
    <name type="common">European freshwater eel</name>
    <name type="synonym">Muraena anguilla</name>
    <dbReference type="NCBI Taxonomy" id="7936"/>
    <lineage>
        <taxon>Eukaryota</taxon>
        <taxon>Metazoa</taxon>
        <taxon>Chordata</taxon>
        <taxon>Craniata</taxon>
        <taxon>Vertebrata</taxon>
        <taxon>Euteleostomi</taxon>
        <taxon>Actinopterygii</taxon>
        <taxon>Neopterygii</taxon>
        <taxon>Teleostei</taxon>
        <taxon>Anguilliformes</taxon>
        <taxon>Anguillidae</taxon>
        <taxon>Anguilla</taxon>
    </lineage>
</organism>
<dbReference type="EMBL" id="GBXM01016674">
    <property type="protein sequence ID" value="JAH91903.1"/>
    <property type="molecule type" value="Transcribed_RNA"/>
</dbReference>
<sequence length="49" mass="5213">MQVASSFIVMPGSLPGRPGGASPKAERRRSLACRQSSPGLWWHIPPLAA</sequence>
<evidence type="ECO:0000313" key="1">
    <source>
        <dbReference type="EMBL" id="JAH91903.1"/>
    </source>
</evidence>
<protein>
    <submittedName>
        <fullName evidence="1">Uncharacterized protein</fullName>
    </submittedName>
</protein>
<proteinExistence type="predicted"/>
<dbReference type="AlphaFoldDB" id="A0A0E9WR19"/>
<name>A0A0E9WR19_ANGAN</name>
<accession>A0A0E9WR19</accession>
<reference evidence="1" key="2">
    <citation type="journal article" date="2015" name="Fish Shellfish Immunol.">
        <title>Early steps in the European eel (Anguilla anguilla)-Vibrio vulnificus interaction in the gills: Role of the RtxA13 toxin.</title>
        <authorList>
            <person name="Callol A."/>
            <person name="Pajuelo D."/>
            <person name="Ebbesson L."/>
            <person name="Teles M."/>
            <person name="MacKenzie S."/>
            <person name="Amaro C."/>
        </authorList>
    </citation>
    <scope>NUCLEOTIDE SEQUENCE</scope>
</reference>
<reference evidence="1" key="1">
    <citation type="submission" date="2014-11" db="EMBL/GenBank/DDBJ databases">
        <authorList>
            <person name="Amaro Gonzalez C."/>
        </authorList>
    </citation>
    <scope>NUCLEOTIDE SEQUENCE</scope>
</reference>